<dbReference type="STRING" id="100787.A0A0G4MEX1"/>
<organism evidence="2 3">
    <name type="scientific">Verticillium longisporum</name>
    <name type="common">Verticillium dahliae var. longisporum</name>
    <dbReference type="NCBI Taxonomy" id="100787"/>
    <lineage>
        <taxon>Eukaryota</taxon>
        <taxon>Fungi</taxon>
        <taxon>Dikarya</taxon>
        <taxon>Ascomycota</taxon>
        <taxon>Pezizomycotina</taxon>
        <taxon>Sordariomycetes</taxon>
        <taxon>Hypocreomycetidae</taxon>
        <taxon>Glomerellales</taxon>
        <taxon>Plectosphaerellaceae</taxon>
        <taxon>Verticillium</taxon>
    </lineage>
</organism>
<feature type="compositionally biased region" description="Basic and acidic residues" evidence="1">
    <location>
        <begin position="289"/>
        <end position="298"/>
    </location>
</feature>
<dbReference type="EMBL" id="CVQH01022305">
    <property type="protein sequence ID" value="CRK32808.1"/>
    <property type="molecule type" value="Genomic_DNA"/>
</dbReference>
<evidence type="ECO:0000313" key="3">
    <source>
        <dbReference type="Proteomes" id="UP000044602"/>
    </source>
</evidence>
<keyword evidence="3" id="KW-1185">Reference proteome</keyword>
<gene>
    <name evidence="2" type="ORF">BN1708_005912</name>
</gene>
<protein>
    <submittedName>
        <fullName evidence="2">Uncharacterized protein</fullName>
    </submittedName>
</protein>
<proteinExistence type="predicted"/>
<accession>A0A0G4MEX1</accession>
<dbReference type="AlphaFoldDB" id="A0A0G4MEX1"/>
<dbReference type="InterPro" id="IPR005024">
    <property type="entry name" value="Snf7_fam"/>
</dbReference>
<evidence type="ECO:0000313" key="2">
    <source>
        <dbReference type="EMBL" id="CRK32808.1"/>
    </source>
</evidence>
<reference evidence="2 3" key="1">
    <citation type="submission" date="2015-05" db="EMBL/GenBank/DDBJ databases">
        <authorList>
            <person name="Wang D.B."/>
            <person name="Wang M."/>
        </authorList>
    </citation>
    <scope>NUCLEOTIDE SEQUENCE [LARGE SCALE GENOMIC DNA]</scope>
    <source>
        <strain evidence="2">VL1</strain>
    </source>
</reference>
<sequence>MNNRQLGRDMQVEFQARFQAKQARREAQKAAKQDPILKKQIQDLLKNGETQKAYQKAKMLLSKQALAQQMDQMADMAELSAAQIQANNSMNRMTHMMGQSSRTMSVAQRNMNPEKTLVTLEQFKQQNEEYAMSNGIYQDAITQSTSTQVSEDALLKNGETQKAYQKAKMLLSKQALAQQMDQMADMAELSAAQIQANNSMNRMTHMMGQSSRTMSVAQRNMNPEKTLVTLEQFKQQNEEYAMSNGIYQDAITQSTSTQVSEDAVHELLGKLADDAGVQLSQQLESATPAKEEPAREEPTAEEEDALQQRLRALRA</sequence>
<feature type="region of interest" description="Disordered" evidence="1">
    <location>
        <begin position="282"/>
        <end position="315"/>
    </location>
</feature>
<dbReference type="Proteomes" id="UP000044602">
    <property type="component" value="Unassembled WGS sequence"/>
</dbReference>
<name>A0A0G4MEX1_VERLO</name>
<dbReference type="PANTHER" id="PTHR10476">
    <property type="entry name" value="CHARGED MULTIVESICULAR BODY PROTEIN"/>
    <property type="match status" value="1"/>
</dbReference>
<evidence type="ECO:0000256" key="1">
    <source>
        <dbReference type="SAM" id="MobiDB-lite"/>
    </source>
</evidence>
<dbReference type="Gene3D" id="6.10.140.1230">
    <property type="match status" value="2"/>
</dbReference>
<dbReference type="GO" id="GO:0007034">
    <property type="term" value="P:vacuolar transport"/>
    <property type="evidence" value="ECO:0007669"/>
    <property type="project" value="InterPro"/>
</dbReference>